<dbReference type="EMBL" id="BMDD01000002">
    <property type="protein sequence ID" value="GGH77464.1"/>
    <property type="molecule type" value="Genomic_DNA"/>
</dbReference>
<evidence type="ECO:0000313" key="3">
    <source>
        <dbReference type="Proteomes" id="UP000605427"/>
    </source>
</evidence>
<dbReference type="PANTHER" id="PTHR34297">
    <property type="entry name" value="HYPOTHETICAL CYTOSOLIC PROTEIN-RELATED"/>
    <property type="match status" value="1"/>
</dbReference>
<reference evidence="3" key="1">
    <citation type="journal article" date="2019" name="Int. J. Syst. Evol. Microbiol.">
        <title>The Global Catalogue of Microorganisms (GCM) 10K type strain sequencing project: providing services to taxonomists for standard genome sequencing and annotation.</title>
        <authorList>
            <consortium name="The Broad Institute Genomics Platform"/>
            <consortium name="The Broad Institute Genome Sequencing Center for Infectious Disease"/>
            <person name="Wu L."/>
            <person name="Ma J."/>
        </authorList>
    </citation>
    <scope>NUCLEOTIDE SEQUENCE [LARGE SCALE GENOMIC DNA]</scope>
    <source>
        <strain evidence="3">CCM 8702</strain>
    </source>
</reference>
<dbReference type="Proteomes" id="UP000605427">
    <property type="component" value="Unassembled WGS sequence"/>
</dbReference>
<comment type="caution">
    <text evidence="2">The sequence shown here is derived from an EMBL/GenBank/DDBJ whole genome shotgun (WGS) entry which is preliminary data.</text>
</comment>
<evidence type="ECO:0000313" key="2">
    <source>
        <dbReference type="EMBL" id="GGH77464.1"/>
    </source>
</evidence>
<keyword evidence="3" id="KW-1185">Reference proteome</keyword>
<sequence>MSIETGVGRITMTEKVLHKIVAGAVVDTEGVALGTGDSADLSERLRAAGKSGRILLKVLEDGVDVELRIDVRFGERIQEVCRELRSNVETSVEKLAGMPVVAVSIIVEGLVGARTDRF</sequence>
<evidence type="ECO:0008006" key="4">
    <source>
        <dbReference type="Google" id="ProtNLM"/>
    </source>
</evidence>
<proteinExistence type="inferred from homology"/>
<dbReference type="RefSeq" id="WP_172247512.1">
    <property type="nucleotide sequence ID" value="NZ_BMDD01000002.1"/>
</dbReference>
<dbReference type="Pfam" id="PF03780">
    <property type="entry name" value="Asp23"/>
    <property type="match status" value="1"/>
</dbReference>
<gene>
    <name evidence="2" type="ORF">GCM10007362_21260</name>
</gene>
<evidence type="ECO:0000256" key="1">
    <source>
        <dbReference type="ARBA" id="ARBA00005721"/>
    </source>
</evidence>
<accession>A0ABQ1ZUQ9</accession>
<name>A0ABQ1ZUQ9_9BACL</name>
<organism evidence="2 3">
    <name type="scientific">Saccharibacillus endophyticus</name>
    <dbReference type="NCBI Taxonomy" id="2060666"/>
    <lineage>
        <taxon>Bacteria</taxon>
        <taxon>Bacillati</taxon>
        <taxon>Bacillota</taxon>
        <taxon>Bacilli</taxon>
        <taxon>Bacillales</taxon>
        <taxon>Paenibacillaceae</taxon>
        <taxon>Saccharibacillus</taxon>
    </lineage>
</organism>
<protein>
    <recommendedName>
        <fullName evidence="4">Asp23/Gls24 family envelope stress response protein</fullName>
    </recommendedName>
</protein>
<comment type="similarity">
    <text evidence="1">Belongs to the asp23 family.</text>
</comment>
<dbReference type="InterPro" id="IPR005531">
    <property type="entry name" value="Asp23"/>
</dbReference>